<accession>A0A5J5B6S9</accession>
<feature type="region of interest" description="Disordered" evidence="1">
    <location>
        <begin position="157"/>
        <end position="208"/>
    </location>
</feature>
<protein>
    <submittedName>
        <fullName evidence="2">Uncharacterized protein</fullName>
    </submittedName>
</protein>
<dbReference type="Proteomes" id="UP000325577">
    <property type="component" value="Linkage Group LG15"/>
</dbReference>
<dbReference type="EMBL" id="CM018038">
    <property type="protein sequence ID" value="KAA8538260.1"/>
    <property type="molecule type" value="Genomic_DNA"/>
</dbReference>
<feature type="compositionally biased region" description="Acidic residues" evidence="1">
    <location>
        <begin position="182"/>
        <end position="208"/>
    </location>
</feature>
<proteinExistence type="predicted"/>
<dbReference type="AlphaFoldDB" id="A0A5J5B6S9"/>
<keyword evidence="3" id="KW-1185">Reference proteome</keyword>
<evidence type="ECO:0000256" key="1">
    <source>
        <dbReference type="SAM" id="MobiDB-lite"/>
    </source>
</evidence>
<evidence type="ECO:0000313" key="2">
    <source>
        <dbReference type="EMBL" id="KAA8538260.1"/>
    </source>
</evidence>
<organism evidence="2 3">
    <name type="scientific">Nyssa sinensis</name>
    <dbReference type="NCBI Taxonomy" id="561372"/>
    <lineage>
        <taxon>Eukaryota</taxon>
        <taxon>Viridiplantae</taxon>
        <taxon>Streptophyta</taxon>
        <taxon>Embryophyta</taxon>
        <taxon>Tracheophyta</taxon>
        <taxon>Spermatophyta</taxon>
        <taxon>Magnoliopsida</taxon>
        <taxon>eudicotyledons</taxon>
        <taxon>Gunneridae</taxon>
        <taxon>Pentapetalae</taxon>
        <taxon>asterids</taxon>
        <taxon>Cornales</taxon>
        <taxon>Nyssaceae</taxon>
        <taxon>Nyssa</taxon>
    </lineage>
</organism>
<dbReference type="PANTHER" id="PTHR35744:SF2">
    <property type="entry name" value="OS06G0166200 PROTEIN"/>
    <property type="match status" value="1"/>
</dbReference>
<dbReference type="PANTHER" id="PTHR35744">
    <property type="entry name" value="C2H2-TYPE DOMAIN-CONTAINING PROTEIN"/>
    <property type="match status" value="1"/>
</dbReference>
<name>A0A5J5B6S9_9ASTE</name>
<dbReference type="OrthoDB" id="1726510at2759"/>
<evidence type="ECO:0000313" key="3">
    <source>
        <dbReference type="Proteomes" id="UP000325577"/>
    </source>
</evidence>
<reference evidence="2 3" key="1">
    <citation type="submission" date="2019-09" db="EMBL/GenBank/DDBJ databases">
        <title>A chromosome-level genome assembly of the Chinese tupelo Nyssa sinensis.</title>
        <authorList>
            <person name="Yang X."/>
            <person name="Kang M."/>
            <person name="Yang Y."/>
            <person name="Xiong H."/>
            <person name="Wang M."/>
            <person name="Zhang Z."/>
            <person name="Wang Z."/>
            <person name="Wu H."/>
            <person name="Ma T."/>
            <person name="Liu J."/>
            <person name="Xi Z."/>
        </authorList>
    </citation>
    <scope>NUCLEOTIDE SEQUENCE [LARGE SCALE GENOMIC DNA]</scope>
    <source>
        <strain evidence="2">J267</strain>
        <tissue evidence="2">Leaf</tissue>
    </source>
</reference>
<sequence>MGSDATAKTTLSQTSQCTFLYLEHSGGGRREGVVTSVVVVVVGGRDDSDFSEMLRRARDSNLGTVVVGDWHRALGRHADLWVPWIEVENGEISEENLVPRSRWRSEFIGRDDGTFSITHFDEEINGEENLDSIMDELVMLRTDFNAVRISAFSEKEEEEEEDWMGEEMNRKRNVQLQMGQSLDDDDDDDFSLDSEDEESETEEDDMYS</sequence>
<gene>
    <name evidence="2" type="ORF">F0562_027917</name>
</gene>